<dbReference type="Gene3D" id="3.40.630.30">
    <property type="match status" value="1"/>
</dbReference>
<dbReference type="PROSITE" id="PS51186">
    <property type="entry name" value="GNAT"/>
    <property type="match status" value="1"/>
</dbReference>
<evidence type="ECO:0000313" key="4">
    <source>
        <dbReference type="EMBL" id="TGD21211.1"/>
    </source>
</evidence>
<accession>A0A4Z0JGX6</accession>
<dbReference type="PANTHER" id="PTHR43800">
    <property type="entry name" value="PEPTIDYL-LYSINE N-ACETYLTRANSFERASE YJAB"/>
    <property type="match status" value="1"/>
</dbReference>
<dbReference type="Pfam" id="PF13508">
    <property type="entry name" value="Acetyltransf_7"/>
    <property type="match status" value="1"/>
</dbReference>
<evidence type="ECO:0000313" key="5">
    <source>
        <dbReference type="Proteomes" id="UP000298021"/>
    </source>
</evidence>
<protein>
    <submittedName>
        <fullName evidence="4">GNAT family N-acetyltransferase</fullName>
    </submittedName>
</protein>
<dbReference type="InterPro" id="IPR000182">
    <property type="entry name" value="GNAT_dom"/>
</dbReference>
<dbReference type="EMBL" id="RKLY01000043">
    <property type="protein sequence ID" value="TGD21211.1"/>
    <property type="molecule type" value="Genomic_DNA"/>
</dbReference>
<feature type="domain" description="N-acetyltransferase" evidence="3">
    <location>
        <begin position="1"/>
        <end position="142"/>
    </location>
</feature>
<dbReference type="OrthoDB" id="9789605at2"/>
<dbReference type="Proteomes" id="UP000298021">
    <property type="component" value="Unassembled WGS sequence"/>
</dbReference>
<organism evidence="4 5">
    <name type="scientific">Companilactobacillus suantsaicola</name>
    <dbReference type="NCBI Taxonomy" id="2487723"/>
    <lineage>
        <taxon>Bacteria</taxon>
        <taxon>Bacillati</taxon>
        <taxon>Bacillota</taxon>
        <taxon>Bacilli</taxon>
        <taxon>Lactobacillales</taxon>
        <taxon>Lactobacillaceae</taxon>
        <taxon>Companilactobacillus</taxon>
    </lineage>
</organism>
<sequence>MIRKMNLKEVDLVGDIWLQGNLEAHDFVDPHFWINNQEAVKQQFLKAEIYVYANPDPVGFVGLQGDYIAGIFVLKHYQGRHIGQQLLDYLKKQHQRLELDVYEKNQSALRFYSRNGFTKSKTDFDENEEKEFHMIWREINNESMVDN</sequence>
<evidence type="ECO:0000256" key="2">
    <source>
        <dbReference type="ARBA" id="ARBA00023315"/>
    </source>
</evidence>
<evidence type="ECO:0000256" key="1">
    <source>
        <dbReference type="ARBA" id="ARBA00022679"/>
    </source>
</evidence>
<dbReference type="AlphaFoldDB" id="A0A4Z0JGX6"/>
<dbReference type="RefSeq" id="WP_135374534.1">
    <property type="nucleotide sequence ID" value="NZ_RKLY01000043.1"/>
</dbReference>
<keyword evidence="5" id="KW-1185">Reference proteome</keyword>
<gene>
    <name evidence="4" type="ORF">EGT49_11785</name>
</gene>
<keyword evidence="1 4" id="KW-0808">Transferase</keyword>
<proteinExistence type="predicted"/>
<comment type="caution">
    <text evidence="4">The sequence shown here is derived from an EMBL/GenBank/DDBJ whole genome shotgun (WGS) entry which is preliminary data.</text>
</comment>
<dbReference type="PANTHER" id="PTHR43800:SF1">
    <property type="entry name" value="PEPTIDYL-LYSINE N-ACETYLTRANSFERASE YJAB"/>
    <property type="match status" value="1"/>
</dbReference>
<dbReference type="InterPro" id="IPR016181">
    <property type="entry name" value="Acyl_CoA_acyltransferase"/>
</dbReference>
<dbReference type="SUPFAM" id="SSF55729">
    <property type="entry name" value="Acyl-CoA N-acyltransferases (Nat)"/>
    <property type="match status" value="1"/>
</dbReference>
<reference evidence="4 5" key="1">
    <citation type="submission" date="2018-10" db="EMBL/GenBank/DDBJ databases">
        <title>Lactobacillus sp. R7 and Lactobacillus sp. R19 isolated from fermented mustard green product of Taiwan.</title>
        <authorList>
            <person name="Lin S.-T."/>
        </authorList>
    </citation>
    <scope>NUCLEOTIDE SEQUENCE [LARGE SCALE GENOMIC DNA]</scope>
    <source>
        <strain evidence="4 5">BCRC 81127</strain>
    </source>
</reference>
<dbReference type="GO" id="GO:0016747">
    <property type="term" value="F:acyltransferase activity, transferring groups other than amino-acyl groups"/>
    <property type="evidence" value="ECO:0007669"/>
    <property type="project" value="InterPro"/>
</dbReference>
<keyword evidence="2" id="KW-0012">Acyltransferase</keyword>
<evidence type="ECO:0000259" key="3">
    <source>
        <dbReference type="PROSITE" id="PS51186"/>
    </source>
</evidence>
<name>A0A4Z0JGX6_9LACO</name>
<dbReference type="CDD" id="cd04301">
    <property type="entry name" value="NAT_SF"/>
    <property type="match status" value="1"/>
</dbReference>